<proteinExistence type="inferred from homology"/>
<feature type="compositionally biased region" description="Pro residues" evidence="2">
    <location>
        <begin position="7"/>
        <end position="17"/>
    </location>
</feature>
<dbReference type="InterPro" id="IPR001054">
    <property type="entry name" value="A/G_cyclase"/>
</dbReference>
<dbReference type="AlphaFoldDB" id="A0A7J9UUB2"/>
<keyword evidence="5" id="KW-1185">Reference proteome</keyword>
<sequence length="368" mass="39933">VHVEAGGPPPPGIPPAPGSSGLDDGIDVPDTQEPPSSTVTARIEAMLGGPRTMTIVELAERAGVNVDFARTFWKAMGFPNVRDTSVIFGEYDVRALRSMAQLIEDDTIDTTTAISLLRAQSHMTDRLALWQTEALVEGVARRRHLDDVSARLVVLDKITDVVEVLQAQLDYSWRRQLAGLIARTDAEVSQSRRASTDPFHMPLQRALGFLDMVAYTRRSTELGSRALADLVQTFEYTSRDVITTHGARVVKTIGDAVLYIADDLATAAEVAVELIAALQAKENMLPVRASLVWGGVLSRNGDVFGPTVNLASRLVDVAPPGGILMDRDTADALATSPVARHYTMVPREGVELQGLGEVRPIELRRIPE</sequence>
<feature type="domain" description="Guanylate cyclase" evidence="3">
    <location>
        <begin position="206"/>
        <end position="315"/>
    </location>
</feature>
<protein>
    <submittedName>
        <fullName evidence="4">Adenylate/guanylate cyclase domain-containing protein</fullName>
    </submittedName>
</protein>
<reference evidence="4 5" key="1">
    <citation type="submission" date="2019-10" db="EMBL/GenBank/DDBJ databases">
        <title>Georgenia wutianyii sp. nov. and Georgenia yuyongxinii sp. nov. isolated from plateau pika (Ochotona curzoniae) in the Qinghai-Tibet plateau of China.</title>
        <authorList>
            <person name="Tian Z."/>
        </authorList>
    </citation>
    <scope>NUCLEOTIDE SEQUENCE [LARGE SCALE GENOMIC DNA]</scope>
    <source>
        <strain evidence="4 5">JCM 15130</strain>
    </source>
</reference>
<feature type="region of interest" description="Disordered" evidence="2">
    <location>
        <begin position="1"/>
        <end position="36"/>
    </location>
</feature>
<comment type="similarity">
    <text evidence="1">Belongs to the adenylyl cyclase class-3 family.</text>
</comment>
<accession>A0A7J9UUB2</accession>
<dbReference type="PANTHER" id="PTHR43081:SF1">
    <property type="entry name" value="ADENYLATE CYCLASE, TERMINAL-DIFFERENTIATION SPECIFIC"/>
    <property type="match status" value="1"/>
</dbReference>
<feature type="non-terminal residue" evidence="4">
    <location>
        <position position="1"/>
    </location>
</feature>
<dbReference type="EMBL" id="WHPD01001294">
    <property type="protein sequence ID" value="MPV88198.1"/>
    <property type="molecule type" value="Genomic_DNA"/>
</dbReference>
<dbReference type="SUPFAM" id="SSF55073">
    <property type="entry name" value="Nucleotide cyclase"/>
    <property type="match status" value="1"/>
</dbReference>
<dbReference type="Gene3D" id="3.30.70.1230">
    <property type="entry name" value="Nucleotide cyclase"/>
    <property type="match status" value="1"/>
</dbReference>
<dbReference type="CDD" id="cd07302">
    <property type="entry name" value="CHD"/>
    <property type="match status" value="1"/>
</dbReference>
<evidence type="ECO:0000313" key="4">
    <source>
        <dbReference type="EMBL" id="MPV88198.1"/>
    </source>
</evidence>
<dbReference type="PROSITE" id="PS50125">
    <property type="entry name" value="GUANYLATE_CYCLASE_2"/>
    <property type="match status" value="1"/>
</dbReference>
<dbReference type="Proteomes" id="UP000429644">
    <property type="component" value="Unassembled WGS sequence"/>
</dbReference>
<organism evidence="4 5">
    <name type="scientific">Georgenia ruanii</name>
    <dbReference type="NCBI Taxonomy" id="348442"/>
    <lineage>
        <taxon>Bacteria</taxon>
        <taxon>Bacillati</taxon>
        <taxon>Actinomycetota</taxon>
        <taxon>Actinomycetes</taxon>
        <taxon>Micrococcales</taxon>
        <taxon>Bogoriellaceae</taxon>
        <taxon>Georgenia</taxon>
    </lineage>
</organism>
<dbReference type="GO" id="GO:0009190">
    <property type="term" value="P:cyclic nucleotide biosynthetic process"/>
    <property type="evidence" value="ECO:0007669"/>
    <property type="project" value="InterPro"/>
</dbReference>
<evidence type="ECO:0000256" key="2">
    <source>
        <dbReference type="SAM" id="MobiDB-lite"/>
    </source>
</evidence>
<evidence type="ECO:0000256" key="1">
    <source>
        <dbReference type="ARBA" id="ARBA00005381"/>
    </source>
</evidence>
<dbReference type="GO" id="GO:0004016">
    <property type="term" value="F:adenylate cyclase activity"/>
    <property type="evidence" value="ECO:0007669"/>
    <property type="project" value="UniProtKB-ARBA"/>
</dbReference>
<dbReference type="PANTHER" id="PTHR43081">
    <property type="entry name" value="ADENYLATE CYCLASE, TERMINAL-DIFFERENTIATION SPECIFIC-RELATED"/>
    <property type="match status" value="1"/>
</dbReference>
<dbReference type="GO" id="GO:0035556">
    <property type="term" value="P:intracellular signal transduction"/>
    <property type="evidence" value="ECO:0007669"/>
    <property type="project" value="InterPro"/>
</dbReference>
<dbReference type="InterPro" id="IPR029787">
    <property type="entry name" value="Nucleotide_cyclase"/>
</dbReference>
<dbReference type="Pfam" id="PF00211">
    <property type="entry name" value="Guanylate_cyc"/>
    <property type="match status" value="1"/>
</dbReference>
<gene>
    <name evidence="4" type="ORF">GB882_05910</name>
</gene>
<dbReference type="InterPro" id="IPR050697">
    <property type="entry name" value="Adenylyl/Guanylyl_Cyclase_3/4"/>
</dbReference>
<comment type="caution">
    <text evidence="4">The sequence shown here is derived from an EMBL/GenBank/DDBJ whole genome shotgun (WGS) entry which is preliminary data.</text>
</comment>
<evidence type="ECO:0000259" key="3">
    <source>
        <dbReference type="PROSITE" id="PS50125"/>
    </source>
</evidence>
<name>A0A7J9UUB2_9MICO</name>
<evidence type="ECO:0000313" key="5">
    <source>
        <dbReference type="Proteomes" id="UP000429644"/>
    </source>
</evidence>